<reference evidence="2" key="1">
    <citation type="submission" date="2020-02" db="EMBL/GenBank/DDBJ databases">
        <authorList>
            <person name="Meier V. D."/>
        </authorList>
    </citation>
    <scope>NUCLEOTIDE SEQUENCE</scope>
    <source>
        <strain evidence="2">AVDCRST_MAG03</strain>
    </source>
</reference>
<organism evidence="2">
    <name type="scientific">uncultured Rubrobacteraceae bacterium</name>
    <dbReference type="NCBI Taxonomy" id="349277"/>
    <lineage>
        <taxon>Bacteria</taxon>
        <taxon>Bacillati</taxon>
        <taxon>Actinomycetota</taxon>
        <taxon>Rubrobacteria</taxon>
        <taxon>Rubrobacterales</taxon>
        <taxon>Rubrobacteraceae</taxon>
        <taxon>environmental samples</taxon>
    </lineage>
</organism>
<dbReference type="InterPro" id="IPR043129">
    <property type="entry name" value="ATPase_NBD"/>
</dbReference>
<comment type="similarity">
    <text evidence="1">Belongs to the ROK (NagC/XylR) family.</text>
</comment>
<dbReference type="AlphaFoldDB" id="A0A6J4PHK4"/>
<dbReference type="PROSITE" id="PS01125">
    <property type="entry name" value="ROK"/>
    <property type="match status" value="1"/>
</dbReference>
<dbReference type="PANTHER" id="PTHR18964">
    <property type="entry name" value="ROK (REPRESSOR, ORF, KINASE) FAMILY"/>
    <property type="match status" value="1"/>
</dbReference>
<dbReference type="InterPro" id="IPR049874">
    <property type="entry name" value="ROK_cs"/>
</dbReference>
<dbReference type="Gene3D" id="3.30.420.40">
    <property type="match status" value="2"/>
</dbReference>
<sequence>MIRSATQGEIMRHVRGYGRSVSRAQLTEHLGVSRSKVSLEVGQLVGAGLLVEDGLGESEGGRRSSLLRIPRGAGLVAAVDLGATSADVAVTTLGGEVIGRAGEPADVREGPNRVLGRAVELLSGLLDEQGANAREVIAVGVGLPGPVEYASGRPTVPPLMPGWDSYPIHEAFAGWYDAPVFVDNDVNIMALGEHRGGLGRDVENMLFVKIGTGIGCGIVVDGRLYRGSQGSAGDIGHVRAAPDGPVCACGNVACLEAMAAAPAIVREAERIAGLERGGALAALREAGELDLGSVLKAATYGDAGAVGIVRRSGRLIGETLATLVSVLNPSLVVIGGGVAYAASHTLLAEVRSAVYHRSLPLATRNLPIVLSELGEDAGVVGASAMAAEGVLEVHA</sequence>
<protein>
    <submittedName>
        <fullName evidence="2">Mlc, transcriptional repressor of MalT (The transcriptional activator of maltose regulon) and manXYZ operon</fullName>
    </submittedName>
</protein>
<accession>A0A6J4PHK4</accession>
<dbReference type="SUPFAM" id="SSF46785">
    <property type="entry name" value="Winged helix' DNA-binding domain"/>
    <property type="match status" value="1"/>
</dbReference>
<dbReference type="InterPro" id="IPR036390">
    <property type="entry name" value="WH_DNA-bd_sf"/>
</dbReference>
<dbReference type="SUPFAM" id="SSF53067">
    <property type="entry name" value="Actin-like ATPase domain"/>
    <property type="match status" value="1"/>
</dbReference>
<evidence type="ECO:0000313" key="2">
    <source>
        <dbReference type="EMBL" id="CAA9414922.1"/>
    </source>
</evidence>
<proteinExistence type="inferred from homology"/>
<dbReference type="Gene3D" id="1.10.10.10">
    <property type="entry name" value="Winged helix-like DNA-binding domain superfamily/Winged helix DNA-binding domain"/>
    <property type="match status" value="1"/>
</dbReference>
<evidence type="ECO:0000256" key="1">
    <source>
        <dbReference type="ARBA" id="ARBA00006479"/>
    </source>
</evidence>
<dbReference type="InterPro" id="IPR036388">
    <property type="entry name" value="WH-like_DNA-bd_sf"/>
</dbReference>
<dbReference type="InterPro" id="IPR000600">
    <property type="entry name" value="ROK"/>
</dbReference>
<name>A0A6J4PHK4_9ACTN</name>
<dbReference type="Pfam" id="PF00480">
    <property type="entry name" value="ROK"/>
    <property type="match status" value="1"/>
</dbReference>
<dbReference type="EMBL" id="CADCUT010000132">
    <property type="protein sequence ID" value="CAA9414922.1"/>
    <property type="molecule type" value="Genomic_DNA"/>
</dbReference>
<gene>
    <name evidence="2" type="ORF">AVDCRST_MAG03-2154</name>
</gene>
<dbReference type="PANTHER" id="PTHR18964:SF173">
    <property type="entry name" value="GLUCOKINASE"/>
    <property type="match status" value="1"/>
</dbReference>